<dbReference type="AlphaFoldDB" id="A0A1V2ZYK3"/>
<dbReference type="RefSeq" id="WP_018947700.1">
    <property type="nucleotide sequence ID" value="NZ_MUZR01000023.1"/>
</dbReference>
<feature type="transmembrane region" description="Helical" evidence="1">
    <location>
        <begin position="90"/>
        <end position="116"/>
    </location>
</feature>
<dbReference type="STRING" id="252474.B1A74_07415"/>
<evidence type="ECO:0000256" key="1">
    <source>
        <dbReference type="SAM" id="Phobius"/>
    </source>
</evidence>
<accession>A0A1V2ZYK3</accession>
<sequence length="375" mass="41321">MDPVTHASLGAAIGGLVLGSRLGRKALVLGALVALIPDLDILIAYGDAVSDFTLHRGFSHSIPVLLLFSAAAAGVLSRTPATRDIGFARWWWFFALVLITHVLLDALTTYGTQILWPLPVGPVGTASIFVIDPLYTLPLLIGVIVAAFWRFAPRALVAGLVLSTAYAGSGLALQAWLDRHIQPALAQAGLEEQPRLIQPTPFNMLVWRVTVINGDHFHEAWVGIFDQPIRPDFETFRRDPHGLEETAMDLEDGRRLREFSGPFLRFHAQYDEDRPPRLVATDIRLGGPGYFPFGFAIAERENGEWQPISSERVREEGPLDDALHALARRAFQPDRIGCMGDLAGPEYFVTNPPPRCRMRMGLPGAHPGDPIRPRL</sequence>
<gene>
    <name evidence="2" type="ORF">B1A74_07415</name>
</gene>
<dbReference type="GO" id="GO:0016787">
    <property type="term" value="F:hydrolase activity"/>
    <property type="evidence" value="ECO:0007669"/>
    <property type="project" value="UniProtKB-KW"/>
</dbReference>
<dbReference type="Pfam" id="PF04307">
    <property type="entry name" value="YdjM"/>
    <property type="match status" value="1"/>
</dbReference>
<dbReference type="InterPro" id="IPR053170">
    <property type="entry name" value="Transcription_regulator"/>
</dbReference>
<dbReference type="PANTHER" id="PTHR40031">
    <property type="entry name" value="HYPOTHETICAL MEMBRANE SPANNING PROTEIN"/>
    <property type="match status" value="1"/>
</dbReference>
<keyword evidence="1" id="KW-1133">Transmembrane helix</keyword>
<dbReference type="Proteomes" id="UP000189177">
    <property type="component" value="Unassembled WGS sequence"/>
</dbReference>
<keyword evidence="2" id="KW-0378">Hydrolase</keyword>
<keyword evidence="1" id="KW-0812">Transmembrane</keyword>
<evidence type="ECO:0000313" key="3">
    <source>
        <dbReference type="Proteomes" id="UP000189177"/>
    </source>
</evidence>
<keyword evidence="3" id="KW-1185">Reference proteome</keyword>
<feature type="transmembrane region" description="Helical" evidence="1">
    <location>
        <begin position="58"/>
        <end position="78"/>
    </location>
</feature>
<protein>
    <submittedName>
        <fullName evidence="2">Hydrolase</fullName>
    </submittedName>
</protein>
<comment type="caution">
    <text evidence="2">The sequence shown here is derived from an EMBL/GenBank/DDBJ whole genome shotgun (WGS) entry which is preliminary data.</text>
</comment>
<feature type="transmembrane region" description="Helical" evidence="1">
    <location>
        <begin position="128"/>
        <end position="149"/>
    </location>
</feature>
<dbReference type="OrthoDB" id="9781927at2"/>
<dbReference type="InterPro" id="IPR007404">
    <property type="entry name" value="YdjM-like"/>
</dbReference>
<dbReference type="EMBL" id="MUZR01000023">
    <property type="protein sequence ID" value="OOC10121.1"/>
    <property type="molecule type" value="Genomic_DNA"/>
</dbReference>
<evidence type="ECO:0000313" key="2">
    <source>
        <dbReference type="EMBL" id="OOC10121.1"/>
    </source>
</evidence>
<feature type="transmembrane region" description="Helical" evidence="1">
    <location>
        <begin position="26"/>
        <end position="46"/>
    </location>
</feature>
<keyword evidence="1" id="KW-0472">Membrane</keyword>
<feature type="transmembrane region" description="Helical" evidence="1">
    <location>
        <begin position="156"/>
        <end position="177"/>
    </location>
</feature>
<reference evidence="2 3" key="1">
    <citation type="submission" date="2017-02" db="EMBL/GenBank/DDBJ databases">
        <title>Genomic diversity within the haloalkaliphilic genus Thioalkalivibrio.</title>
        <authorList>
            <person name="Ahn A.-C."/>
            <person name="Meier-Kolthoff J."/>
            <person name="Overmars L."/>
            <person name="Richter M."/>
            <person name="Woyke T."/>
            <person name="Sorokin D.Y."/>
            <person name="Muyzer G."/>
        </authorList>
    </citation>
    <scope>NUCLEOTIDE SEQUENCE [LARGE SCALE GENOMIC DNA]</scope>
    <source>
        <strain evidence="2 3">HL17</strain>
    </source>
</reference>
<name>A0A1V2ZYK3_9GAMM</name>
<proteinExistence type="predicted"/>
<dbReference type="PANTHER" id="PTHR40031:SF1">
    <property type="entry name" value="MEMBRANE-BOUND METAL-DEPENDENT HYDROLASE"/>
    <property type="match status" value="1"/>
</dbReference>
<organism evidence="2 3">
    <name type="scientific">Thioalkalivibrio halophilus</name>
    <dbReference type="NCBI Taxonomy" id="252474"/>
    <lineage>
        <taxon>Bacteria</taxon>
        <taxon>Pseudomonadati</taxon>
        <taxon>Pseudomonadota</taxon>
        <taxon>Gammaproteobacteria</taxon>
        <taxon>Chromatiales</taxon>
        <taxon>Ectothiorhodospiraceae</taxon>
        <taxon>Thioalkalivibrio</taxon>
    </lineage>
</organism>